<keyword evidence="3" id="KW-1185">Reference proteome</keyword>
<comment type="caution">
    <text evidence="2">The sequence shown here is derived from an EMBL/GenBank/DDBJ whole genome shotgun (WGS) entry which is preliminary data.</text>
</comment>
<proteinExistence type="predicted"/>
<dbReference type="Proteomes" id="UP001311799">
    <property type="component" value="Unassembled WGS sequence"/>
</dbReference>
<evidence type="ECO:0000256" key="1">
    <source>
        <dbReference type="SAM" id="Phobius"/>
    </source>
</evidence>
<reference evidence="2 3" key="1">
    <citation type="submission" date="2023-10" db="EMBL/GenBank/DDBJ databases">
        <title>Comparative genomics analysis reveals potential genetic determinants of host preference in Cryptosporidium xiaoi.</title>
        <authorList>
            <person name="Xiao L."/>
            <person name="Li J."/>
        </authorList>
    </citation>
    <scope>NUCLEOTIDE SEQUENCE [LARGE SCALE GENOMIC DNA]</scope>
    <source>
        <strain evidence="2 3">52996</strain>
    </source>
</reference>
<keyword evidence="1" id="KW-1133">Transmembrane helix</keyword>
<keyword evidence="1" id="KW-0812">Transmembrane</keyword>
<name>A0AAV9Y348_9CRYT</name>
<sequence length="117" mass="13710">MSDQLLTETDVVSFCKRIRSFRECQLSRLCSTCNSGGDFVRTSKVDSITSCRNTSNISISRWPWWIYLCLTFIFLIIMGILFILFYKCCTCLFVRVSEVELQEIRSRNSHKNQDNEL</sequence>
<feature type="transmembrane region" description="Helical" evidence="1">
    <location>
        <begin position="64"/>
        <end position="86"/>
    </location>
</feature>
<accession>A0AAV9Y348</accession>
<protein>
    <submittedName>
        <fullName evidence="2">Uncharacterized protein</fullName>
    </submittedName>
</protein>
<dbReference type="AlphaFoldDB" id="A0AAV9Y348"/>
<keyword evidence="1" id="KW-0472">Membrane</keyword>
<evidence type="ECO:0000313" key="3">
    <source>
        <dbReference type="Proteomes" id="UP001311799"/>
    </source>
</evidence>
<organism evidence="2 3">
    <name type="scientific">Cryptosporidium xiaoi</name>
    <dbReference type="NCBI Taxonomy" id="659607"/>
    <lineage>
        <taxon>Eukaryota</taxon>
        <taxon>Sar</taxon>
        <taxon>Alveolata</taxon>
        <taxon>Apicomplexa</taxon>
        <taxon>Conoidasida</taxon>
        <taxon>Coccidia</taxon>
        <taxon>Eucoccidiorida</taxon>
        <taxon>Eimeriorina</taxon>
        <taxon>Cryptosporidiidae</taxon>
        <taxon>Cryptosporidium</taxon>
    </lineage>
</organism>
<evidence type="ECO:0000313" key="2">
    <source>
        <dbReference type="EMBL" id="KAK6589201.1"/>
    </source>
</evidence>
<dbReference type="EMBL" id="JAWDEY010000013">
    <property type="protein sequence ID" value="KAK6589201.1"/>
    <property type="molecule type" value="Genomic_DNA"/>
</dbReference>
<gene>
    <name evidence="2" type="ORF">RS030_213438</name>
</gene>